<dbReference type="AlphaFoldDB" id="A0A8D8XH33"/>
<keyword evidence="1" id="KW-1133">Transmembrane helix</keyword>
<accession>A0A8D8XH33</accession>
<protein>
    <submittedName>
        <fullName evidence="2">Uncharacterized protein</fullName>
    </submittedName>
</protein>
<proteinExistence type="predicted"/>
<organism evidence="2">
    <name type="scientific">Cacopsylla melanoneura</name>
    <dbReference type="NCBI Taxonomy" id="428564"/>
    <lineage>
        <taxon>Eukaryota</taxon>
        <taxon>Metazoa</taxon>
        <taxon>Ecdysozoa</taxon>
        <taxon>Arthropoda</taxon>
        <taxon>Hexapoda</taxon>
        <taxon>Insecta</taxon>
        <taxon>Pterygota</taxon>
        <taxon>Neoptera</taxon>
        <taxon>Paraneoptera</taxon>
        <taxon>Hemiptera</taxon>
        <taxon>Sternorrhyncha</taxon>
        <taxon>Psylloidea</taxon>
        <taxon>Psyllidae</taxon>
        <taxon>Psyllinae</taxon>
        <taxon>Cacopsylla</taxon>
    </lineage>
</organism>
<feature type="transmembrane region" description="Helical" evidence="1">
    <location>
        <begin position="21"/>
        <end position="42"/>
    </location>
</feature>
<sequence>MKKWSKKIVQGPTTKKESPNIKYLPLVLGNKGIFLTFYYLLARRSKQYIYHLYLTNKLMNKTTYNFIYETMYCEISLISLLLQPIMKIDKIYSGRHINY</sequence>
<feature type="transmembrane region" description="Helical" evidence="1">
    <location>
        <begin position="62"/>
        <end position="82"/>
    </location>
</feature>
<evidence type="ECO:0000256" key="1">
    <source>
        <dbReference type="SAM" id="Phobius"/>
    </source>
</evidence>
<name>A0A8D8XH33_9HEMI</name>
<keyword evidence="1" id="KW-0472">Membrane</keyword>
<dbReference type="EMBL" id="HBUF01317842">
    <property type="protein sequence ID" value="CAG6694370.1"/>
    <property type="molecule type" value="Transcribed_RNA"/>
</dbReference>
<keyword evidence="1" id="KW-0812">Transmembrane</keyword>
<evidence type="ECO:0000313" key="2">
    <source>
        <dbReference type="EMBL" id="CAG6694370.1"/>
    </source>
</evidence>
<reference evidence="2" key="1">
    <citation type="submission" date="2021-05" db="EMBL/GenBank/DDBJ databases">
        <authorList>
            <person name="Alioto T."/>
            <person name="Alioto T."/>
            <person name="Gomez Garrido J."/>
        </authorList>
    </citation>
    <scope>NUCLEOTIDE SEQUENCE</scope>
</reference>